<dbReference type="AlphaFoldDB" id="A0A7J7NI61"/>
<organism evidence="1 2">
    <name type="scientific">Kingdonia uniflora</name>
    <dbReference type="NCBI Taxonomy" id="39325"/>
    <lineage>
        <taxon>Eukaryota</taxon>
        <taxon>Viridiplantae</taxon>
        <taxon>Streptophyta</taxon>
        <taxon>Embryophyta</taxon>
        <taxon>Tracheophyta</taxon>
        <taxon>Spermatophyta</taxon>
        <taxon>Magnoliopsida</taxon>
        <taxon>Ranunculales</taxon>
        <taxon>Circaeasteraceae</taxon>
        <taxon>Kingdonia</taxon>
    </lineage>
</organism>
<dbReference type="EMBL" id="JACGCM010000773">
    <property type="protein sequence ID" value="KAF6166847.1"/>
    <property type="molecule type" value="Genomic_DNA"/>
</dbReference>
<feature type="non-terminal residue" evidence="1">
    <location>
        <position position="1"/>
    </location>
</feature>
<accession>A0A7J7NI61</accession>
<keyword evidence="2" id="KW-1185">Reference proteome</keyword>
<proteinExistence type="predicted"/>
<dbReference type="Gene3D" id="1.10.510.10">
    <property type="entry name" value="Transferase(Phosphotransferase) domain 1"/>
    <property type="match status" value="1"/>
</dbReference>
<name>A0A7J7NI61_9MAGN</name>
<evidence type="ECO:0000313" key="2">
    <source>
        <dbReference type="Proteomes" id="UP000541444"/>
    </source>
</evidence>
<sequence>MFCLIVKEIAMIKVKKILGLLEKIVWEIEKVLELIDKRLTGDAKADGEQSRALFWVALLCLREDPKERPTMRWVVNMLKIALGYWAVGVEEGASVGGAKLDPESLVAKKGYYSTHTSQDGDDGPTQTNIDRCDDDIRDIAKECDNIFESAKVVRNENYRLRHMYKNMKKIHRGTHLESLVWNAAKSYKKTDMNIHLDQLKKDNLGAYECLLKEPFEHWPRSQFDFTPK</sequence>
<reference evidence="1 2" key="1">
    <citation type="journal article" date="2020" name="IScience">
        <title>Genome Sequencing of the Endangered Kingdonia uniflora (Circaeasteraceae, Ranunculales) Reveals Potential Mechanisms of Evolutionary Specialization.</title>
        <authorList>
            <person name="Sun Y."/>
            <person name="Deng T."/>
            <person name="Zhang A."/>
            <person name="Moore M.J."/>
            <person name="Landis J.B."/>
            <person name="Lin N."/>
            <person name="Zhang H."/>
            <person name="Zhang X."/>
            <person name="Huang J."/>
            <person name="Zhang X."/>
            <person name="Sun H."/>
            <person name="Wang H."/>
        </authorList>
    </citation>
    <scope>NUCLEOTIDE SEQUENCE [LARGE SCALE GENOMIC DNA]</scope>
    <source>
        <strain evidence="1">TB1705</strain>
        <tissue evidence="1">Leaf</tissue>
    </source>
</reference>
<dbReference type="Proteomes" id="UP000541444">
    <property type="component" value="Unassembled WGS sequence"/>
</dbReference>
<evidence type="ECO:0000313" key="1">
    <source>
        <dbReference type="EMBL" id="KAF6166847.1"/>
    </source>
</evidence>
<protein>
    <submittedName>
        <fullName evidence="1">Uncharacterized protein</fullName>
    </submittedName>
</protein>
<comment type="caution">
    <text evidence="1">The sequence shown here is derived from an EMBL/GenBank/DDBJ whole genome shotgun (WGS) entry which is preliminary data.</text>
</comment>
<gene>
    <name evidence="1" type="ORF">GIB67_026626</name>
</gene>